<dbReference type="GO" id="GO:0003677">
    <property type="term" value="F:DNA binding"/>
    <property type="evidence" value="ECO:0007669"/>
    <property type="project" value="UniProtKB-UniRule"/>
</dbReference>
<dbReference type="PROSITE" id="PS51898">
    <property type="entry name" value="TYR_RECOMBINASE"/>
    <property type="match status" value="1"/>
</dbReference>
<dbReference type="Gene3D" id="1.10.150.130">
    <property type="match status" value="1"/>
</dbReference>
<dbReference type="SUPFAM" id="SSF56349">
    <property type="entry name" value="DNA breaking-rejoining enzymes"/>
    <property type="match status" value="1"/>
</dbReference>
<evidence type="ECO:0000313" key="8">
    <source>
        <dbReference type="Proteomes" id="UP000314616"/>
    </source>
</evidence>
<feature type="domain" description="Core-binding (CB)" evidence="6">
    <location>
        <begin position="59"/>
        <end position="136"/>
    </location>
</feature>
<organism evidence="7 8">
    <name type="scientific">Georgenia yuyongxinii</name>
    <dbReference type="NCBI Taxonomy" id="2589797"/>
    <lineage>
        <taxon>Bacteria</taxon>
        <taxon>Bacillati</taxon>
        <taxon>Actinomycetota</taxon>
        <taxon>Actinomycetes</taxon>
        <taxon>Micrococcales</taxon>
        <taxon>Bogoriellaceae</taxon>
        <taxon>Georgenia</taxon>
    </lineage>
</organism>
<dbReference type="InterPro" id="IPR011010">
    <property type="entry name" value="DNA_brk_join_enz"/>
</dbReference>
<reference evidence="7 8" key="1">
    <citation type="submission" date="2019-05" db="EMBL/GenBank/DDBJ databases">
        <title>Georgenia *** sp. nov., and Georgenia *** sp. nov., isolated from the intestinal contents of plateau pika (Ochotona curzoniae) in the Qinghai-Tibet plateau of China.</title>
        <authorList>
            <person name="Tian Z."/>
        </authorList>
    </citation>
    <scope>NUCLEOTIDE SEQUENCE [LARGE SCALE GENOMIC DNA]</scope>
    <source>
        <strain evidence="7 8">Z443</strain>
    </source>
</reference>
<evidence type="ECO:0000256" key="4">
    <source>
        <dbReference type="PROSITE-ProRule" id="PRU01248"/>
    </source>
</evidence>
<feature type="domain" description="Tyr recombinase" evidence="5">
    <location>
        <begin position="159"/>
        <end position="350"/>
    </location>
</feature>
<dbReference type="Proteomes" id="UP000314616">
    <property type="component" value="Chromosome"/>
</dbReference>
<dbReference type="PANTHER" id="PTHR30349">
    <property type="entry name" value="PHAGE INTEGRASE-RELATED"/>
    <property type="match status" value="1"/>
</dbReference>
<protein>
    <submittedName>
        <fullName evidence="7">Site-specific integrase</fullName>
    </submittedName>
</protein>
<evidence type="ECO:0000259" key="5">
    <source>
        <dbReference type="PROSITE" id="PS51898"/>
    </source>
</evidence>
<dbReference type="Pfam" id="PF26003">
    <property type="entry name" value="Integrase_N_phage"/>
    <property type="match status" value="1"/>
</dbReference>
<dbReference type="Gene3D" id="1.10.443.10">
    <property type="entry name" value="Intergrase catalytic core"/>
    <property type="match status" value="1"/>
</dbReference>
<evidence type="ECO:0000259" key="6">
    <source>
        <dbReference type="PROSITE" id="PS51900"/>
    </source>
</evidence>
<dbReference type="AlphaFoldDB" id="A0A5B8C0C2"/>
<dbReference type="GO" id="GO:0006310">
    <property type="term" value="P:DNA recombination"/>
    <property type="evidence" value="ECO:0007669"/>
    <property type="project" value="UniProtKB-KW"/>
</dbReference>
<dbReference type="InterPro" id="IPR044068">
    <property type="entry name" value="CB"/>
</dbReference>
<evidence type="ECO:0000256" key="1">
    <source>
        <dbReference type="ARBA" id="ARBA00008857"/>
    </source>
</evidence>
<dbReference type="InterPro" id="IPR013762">
    <property type="entry name" value="Integrase-like_cat_sf"/>
</dbReference>
<dbReference type="GO" id="GO:0015074">
    <property type="term" value="P:DNA integration"/>
    <property type="evidence" value="ECO:0007669"/>
    <property type="project" value="InterPro"/>
</dbReference>
<keyword evidence="2 4" id="KW-0238">DNA-binding</keyword>
<dbReference type="CDD" id="cd01189">
    <property type="entry name" value="INT_ICEBs1_C_like"/>
    <property type="match status" value="1"/>
</dbReference>
<name>A0A5B8C0C2_9MICO</name>
<dbReference type="PROSITE" id="PS51900">
    <property type="entry name" value="CB"/>
    <property type="match status" value="1"/>
</dbReference>
<dbReference type="InterPro" id="IPR050090">
    <property type="entry name" value="Tyrosine_recombinase_XerCD"/>
</dbReference>
<accession>A0A5B8C0C2</accession>
<dbReference type="Pfam" id="PF00589">
    <property type="entry name" value="Phage_integrase"/>
    <property type="match status" value="1"/>
</dbReference>
<evidence type="ECO:0000256" key="3">
    <source>
        <dbReference type="ARBA" id="ARBA00023172"/>
    </source>
</evidence>
<proteinExistence type="inferred from homology"/>
<dbReference type="PANTHER" id="PTHR30349:SF64">
    <property type="entry name" value="PROPHAGE INTEGRASE INTD-RELATED"/>
    <property type="match status" value="1"/>
</dbReference>
<dbReference type="InterPro" id="IPR010998">
    <property type="entry name" value="Integrase_recombinase_N"/>
</dbReference>
<sequence length="373" mass="40920">MAGNIAKRANGKWRARYRDEAGKEHSRHFDRKIDAQQWLDQVTSAVVTGTYADPQAGRITFAAYFGEWSARQVWAHNTVLAMSLEAGSTPFAGKPIRQVRRSDVEAWIKQMNAGGLAPGTIKTRYVNVRSVFRAAVKDRVIGSDPTDGVRLPRRRRADVAMSIPTPEEVGRLMTAADERFQPFIALCAFAGLRLGEAAGVQLGDVDVLRKTLKVSRQVQRLNGGEIDVRAPKYGSERVVYVADGLVNVLAKHVAKYGTTGKNRWLFAGEEKGPPHQNTVAYWWRKTLRDAGLFGIKLHDLRHFYASGLIAAGCDVVTVQRSLGHSKATTTLNTYAHLWPTAEDRTRKAAESIMSVSLGEPATPPAELAASTGG</sequence>
<comment type="similarity">
    <text evidence="1">Belongs to the 'phage' integrase family.</text>
</comment>
<dbReference type="InterPro" id="IPR058717">
    <property type="entry name" value="Phage_L5_Integrase_N"/>
</dbReference>
<dbReference type="KEGG" id="gyu:FE374_04400"/>
<gene>
    <name evidence="7" type="ORF">FE374_04400</name>
</gene>
<dbReference type="EMBL" id="CP040915">
    <property type="protein sequence ID" value="QDC23974.1"/>
    <property type="molecule type" value="Genomic_DNA"/>
</dbReference>
<evidence type="ECO:0000313" key="7">
    <source>
        <dbReference type="EMBL" id="QDC23974.1"/>
    </source>
</evidence>
<dbReference type="InterPro" id="IPR002104">
    <property type="entry name" value="Integrase_catalytic"/>
</dbReference>
<dbReference type="OrthoDB" id="1822491at2"/>
<evidence type="ECO:0000256" key="2">
    <source>
        <dbReference type="ARBA" id="ARBA00023125"/>
    </source>
</evidence>
<dbReference type="RefSeq" id="WP_139927418.1">
    <property type="nucleotide sequence ID" value="NZ_CP040915.1"/>
</dbReference>
<keyword evidence="3" id="KW-0233">DNA recombination</keyword>